<reference evidence="1" key="2">
    <citation type="submission" date="2025-08" db="UniProtKB">
        <authorList>
            <consortium name="Ensembl"/>
        </authorList>
    </citation>
    <scope>IDENTIFICATION</scope>
</reference>
<dbReference type="Proteomes" id="UP000694405">
    <property type="component" value="Chromosome 10"/>
</dbReference>
<keyword evidence="2" id="KW-1185">Reference proteome</keyword>
<dbReference type="Ensembl" id="ENSMUNT00000034437.1">
    <property type="protein sequence ID" value="ENSMUNP00000025625.1"/>
    <property type="gene ID" value="ENSMUNG00000020807.1"/>
</dbReference>
<reference evidence="1" key="1">
    <citation type="submission" date="2020-03" db="EMBL/GenBank/DDBJ databases">
        <title>Melopsittacus undulatus (budgerigar) genome, bMelUnd1, maternal haplotype with Z.</title>
        <authorList>
            <person name="Gedman G."/>
            <person name="Mountcastle J."/>
            <person name="Haase B."/>
            <person name="Formenti G."/>
            <person name="Wright T."/>
            <person name="Apodaca J."/>
            <person name="Pelan S."/>
            <person name="Chow W."/>
            <person name="Rhie A."/>
            <person name="Howe K."/>
            <person name="Fedrigo O."/>
            <person name="Jarvis E.D."/>
        </authorList>
    </citation>
    <scope>NUCLEOTIDE SEQUENCE [LARGE SCALE GENOMIC DNA]</scope>
</reference>
<proteinExistence type="predicted"/>
<dbReference type="AlphaFoldDB" id="A0A8V5GFK1"/>
<name>A0A8V5GFK1_MELUD</name>
<organism evidence="1 2">
    <name type="scientific">Melopsittacus undulatus</name>
    <name type="common">Budgerigar</name>
    <name type="synonym">Psittacus undulatus</name>
    <dbReference type="NCBI Taxonomy" id="13146"/>
    <lineage>
        <taxon>Eukaryota</taxon>
        <taxon>Metazoa</taxon>
        <taxon>Chordata</taxon>
        <taxon>Craniata</taxon>
        <taxon>Vertebrata</taxon>
        <taxon>Euteleostomi</taxon>
        <taxon>Archelosauria</taxon>
        <taxon>Archosauria</taxon>
        <taxon>Dinosauria</taxon>
        <taxon>Saurischia</taxon>
        <taxon>Theropoda</taxon>
        <taxon>Coelurosauria</taxon>
        <taxon>Aves</taxon>
        <taxon>Neognathae</taxon>
        <taxon>Neoaves</taxon>
        <taxon>Telluraves</taxon>
        <taxon>Australaves</taxon>
        <taxon>Psittaciformes</taxon>
        <taxon>Psittaculidae</taxon>
        <taxon>Melopsittacus</taxon>
    </lineage>
</organism>
<accession>A0A8V5GFK1</accession>
<sequence>MEACPFIIQRTLQQHLPALGLYVEELPDAQWCMPTEGVLDLPIGALIQVSGIELDDQCTSRGILRKADTIRGLVKDRHVVVGIQHSDEDVSCA</sequence>
<reference evidence="1" key="3">
    <citation type="submission" date="2025-09" db="UniProtKB">
        <authorList>
            <consortium name="Ensembl"/>
        </authorList>
    </citation>
    <scope>IDENTIFICATION</scope>
</reference>
<evidence type="ECO:0000313" key="2">
    <source>
        <dbReference type="Proteomes" id="UP000694405"/>
    </source>
</evidence>
<protein>
    <submittedName>
        <fullName evidence="1">Uncharacterized protein</fullName>
    </submittedName>
</protein>
<evidence type="ECO:0000313" key="1">
    <source>
        <dbReference type="Ensembl" id="ENSMUNP00000025625.1"/>
    </source>
</evidence>